<protein>
    <recommendedName>
        <fullName evidence="4">Aminoglycoside phosphotransferase</fullName>
    </recommendedName>
</protein>
<proteinExistence type="predicted"/>
<evidence type="ECO:0000256" key="1">
    <source>
        <dbReference type="SAM" id="MobiDB-lite"/>
    </source>
</evidence>
<reference evidence="2 3" key="1">
    <citation type="submission" date="2024-09" db="EMBL/GenBank/DDBJ databases">
        <authorList>
            <person name="Sun Q."/>
            <person name="Mori K."/>
        </authorList>
    </citation>
    <scope>NUCLEOTIDE SEQUENCE [LARGE SCALE GENOMIC DNA]</scope>
    <source>
        <strain evidence="2 3">TBRC 0563</strain>
    </source>
</reference>
<dbReference type="RefSeq" id="WP_378206504.1">
    <property type="nucleotide sequence ID" value="NZ_JBHLZP010000190.1"/>
</dbReference>
<dbReference type="EMBL" id="JBHLZP010000190">
    <property type="protein sequence ID" value="MFB9835276.1"/>
    <property type="molecule type" value="Genomic_DNA"/>
</dbReference>
<name>A0ABV5YL79_9ACTN</name>
<evidence type="ECO:0000313" key="2">
    <source>
        <dbReference type="EMBL" id="MFB9835276.1"/>
    </source>
</evidence>
<evidence type="ECO:0000313" key="3">
    <source>
        <dbReference type="Proteomes" id="UP001589627"/>
    </source>
</evidence>
<accession>A0ABV5YL79</accession>
<comment type="caution">
    <text evidence="2">The sequence shown here is derived from an EMBL/GenBank/DDBJ whole genome shotgun (WGS) entry which is preliminary data.</text>
</comment>
<organism evidence="2 3">
    <name type="scientific">Actinoallomurus acaciae</name>
    <dbReference type="NCBI Taxonomy" id="502577"/>
    <lineage>
        <taxon>Bacteria</taxon>
        <taxon>Bacillati</taxon>
        <taxon>Actinomycetota</taxon>
        <taxon>Actinomycetes</taxon>
        <taxon>Streptosporangiales</taxon>
        <taxon>Thermomonosporaceae</taxon>
        <taxon>Actinoallomurus</taxon>
    </lineage>
</organism>
<keyword evidence="3" id="KW-1185">Reference proteome</keyword>
<gene>
    <name evidence="2" type="ORF">ACFFNX_24135</name>
</gene>
<dbReference type="Gene3D" id="3.30.200.20">
    <property type="entry name" value="Phosphorylase Kinase, domain 1"/>
    <property type="match status" value="1"/>
</dbReference>
<dbReference type="SUPFAM" id="SSF56112">
    <property type="entry name" value="Protein kinase-like (PK-like)"/>
    <property type="match status" value="1"/>
</dbReference>
<sequence length="98" mass="10421">MNRAPTIDAALVRRLVRAQFPRWAGLPVRRVAHDGWDNRTFRLGDTMTVRLPSAEGHAAGRQGAHLAAEAGAAAAAAESPSLWPGGARRGIPVPLVRP</sequence>
<evidence type="ECO:0008006" key="4">
    <source>
        <dbReference type="Google" id="ProtNLM"/>
    </source>
</evidence>
<dbReference type="Proteomes" id="UP001589627">
    <property type="component" value="Unassembled WGS sequence"/>
</dbReference>
<feature type="region of interest" description="Disordered" evidence="1">
    <location>
        <begin position="76"/>
        <end position="98"/>
    </location>
</feature>
<dbReference type="InterPro" id="IPR011009">
    <property type="entry name" value="Kinase-like_dom_sf"/>
</dbReference>